<organism evidence="2 3">
    <name type="scientific">Undibacterium hunanense</name>
    <dbReference type="NCBI Taxonomy" id="2762292"/>
    <lineage>
        <taxon>Bacteria</taxon>
        <taxon>Pseudomonadati</taxon>
        <taxon>Pseudomonadota</taxon>
        <taxon>Betaproteobacteria</taxon>
        <taxon>Burkholderiales</taxon>
        <taxon>Oxalobacteraceae</taxon>
        <taxon>Undibacterium</taxon>
    </lineage>
</organism>
<evidence type="ECO:0000313" key="3">
    <source>
        <dbReference type="Proteomes" id="UP000650424"/>
    </source>
</evidence>
<accession>A0ABR6ZKW7</accession>
<name>A0ABR6ZKW7_9BURK</name>
<dbReference type="InterPro" id="IPR000182">
    <property type="entry name" value="GNAT_dom"/>
</dbReference>
<dbReference type="RefSeq" id="WP_186945805.1">
    <property type="nucleotide sequence ID" value="NZ_JACOGF010000002.1"/>
</dbReference>
<dbReference type="SUPFAM" id="SSF55729">
    <property type="entry name" value="Acyl-CoA N-acyltransferases (Nat)"/>
    <property type="match status" value="1"/>
</dbReference>
<gene>
    <name evidence="2" type="ORF">H8L32_03530</name>
</gene>
<evidence type="ECO:0000313" key="2">
    <source>
        <dbReference type="EMBL" id="MBC3916547.1"/>
    </source>
</evidence>
<dbReference type="PROSITE" id="PS51186">
    <property type="entry name" value="GNAT"/>
    <property type="match status" value="1"/>
</dbReference>
<dbReference type="EMBL" id="JACOGF010000002">
    <property type="protein sequence ID" value="MBC3916547.1"/>
    <property type="molecule type" value="Genomic_DNA"/>
</dbReference>
<reference evidence="2 3" key="1">
    <citation type="submission" date="2020-08" db="EMBL/GenBank/DDBJ databases">
        <title>Novel species isolated from subtropical streams in China.</title>
        <authorList>
            <person name="Lu H."/>
        </authorList>
    </citation>
    <scope>NUCLEOTIDE SEQUENCE [LARGE SCALE GENOMIC DNA]</scope>
    <source>
        <strain evidence="2 3">CY18W</strain>
    </source>
</reference>
<sequence length="148" mass="17021">MEETQANKDEYRISTDTSEVDVDVVHHFLFTQSGWATGISRELVEESLRHSLCFSVFQQDRMVAFCRLVTDMATFGYLVDVFVVTDMRGKGLSRLLMEAVMAHPAVKKFRRFTLATSTAHGLYEKFGFTPLSKPESFMEVYKPKIYLE</sequence>
<dbReference type="InterPro" id="IPR053144">
    <property type="entry name" value="Acetyltransferase_Butenolide"/>
</dbReference>
<dbReference type="Gene3D" id="3.40.630.30">
    <property type="match status" value="1"/>
</dbReference>
<evidence type="ECO:0000259" key="1">
    <source>
        <dbReference type="PROSITE" id="PS51186"/>
    </source>
</evidence>
<dbReference type="InterPro" id="IPR016181">
    <property type="entry name" value="Acyl_CoA_acyltransferase"/>
</dbReference>
<dbReference type="PANTHER" id="PTHR43233">
    <property type="entry name" value="FAMILY N-ACETYLTRANSFERASE, PUTATIVE (AFU_ORTHOLOGUE AFUA_6G03350)-RELATED"/>
    <property type="match status" value="1"/>
</dbReference>
<dbReference type="CDD" id="cd04301">
    <property type="entry name" value="NAT_SF"/>
    <property type="match status" value="1"/>
</dbReference>
<dbReference type="Proteomes" id="UP000650424">
    <property type="component" value="Unassembled WGS sequence"/>
</dbReference>
<protein>
    <submittedName>
        <fullName evidence="2">GNAT family N-acetyltransferase</fullName>
    </submittedName>
</protein>
<feature type="domain" description="N-acetyltransferase" evidence="1">
    <location>
        <begin position="11"/>
        <end position="148"/>
    </location>
</feature>
<proteinExistence type="predicted"/>
<comment type="caution">
    <text evidence="2">The sequence shown here is derived from an EMBL/GenBank/DDBJ whole genome shotgun (WGS) entry which is preliminary data.</text>
</comment>
<dbReference type="PANTHER" id="PTHR43233:SF1">
    <property type="entry name" value="FAMILY N-ACETYLTRANSFERASE, PUTATIVE (AFU_ORTHOLOGUE AFUA_6G03350)-RELATED"/>
    <property type="match status" value="1"/>
</dbReference>
<keyword evidence="3" id="KW-1185">Reference proteome</keyword>
<dbReference type="Pfam" id="PF13508">
    <property type="entry name" value="Acetyltransf_7"/>
    <property type="match status" value="1"/>
</dbReference>